<evidence type="ECO:0000313" key="3">
    <source>
        <dbReference type="Proteomes" id="UP000823823"/>
    </source>
</evidence>
<keyword evidence="1" id="KW-0812">Transmembrane</keyword>
<keyword evidence="1" id="KW-0472">Membrane</keyword>
<evidence type="ECO:0000256" key="1">
    <source>
        <dbReference type="SAM" id="Phobius"/>
    </source>
</evidence>
<sequence length="67" mass="6728">MIPAPSPLATGDLAALLTTRTQLLLRSLGTQVPTLTVTVLGLVLGTLIGALRSDRSGALAGTPPGNH</sequence>
<keyword evidence="1" id="KW-1133">Transmembrane helix</keyword>
<protein>
    <submittedName>
        <fullName evidence="2">Uncharacterized protein</fullName>
    </submittedName>
</protein>
<organism evidence="2 3">
    <name type="scientific">Candidatus Brachybacterium merdavium</name>
    <dbReference type="NCBI Taxonomy" id="2838513"/>
    <lineage>
        <taxon>Bacteria</taxon>
        <taxon>Bacillati</taxon>
        <taxon>Actinomycetota</taxon>
        <taxon>Actinomycetes</taxon>
        <taxon>Micrococcales</taxon>
        <taxon>Dermabacteraceae</taxon>
        <taxon>Brachybacterium</taxon>
    </lineage>
</organism>
<accession>A0A9D2LD89</accession>
<comment type="caution">
    <text evidence="2">The sequence shown here is derived from an EMBL/GenBank/DDBJ whole genome shotgun (WGS) entry which is preliminary data.</text>
</comment>
<evidence type="ECO:0000313" key="2">
    <source>
        <dbReference type="EMBL" id="HJB10423.1"/>
    </source>
</evidence>
<gene>
    <name evidence="2" type="ORF">H9786_07810</name>
</gene>
<reference evidence="2" key="1">
    <citation type="journal article" date="2021" name="PeerJ">
        <title>Extensive microbial diversity within the chicken gut microbiome revealed by metagenomics and culture.</title>
        <authorList>
            <person name="Gilroy R."/>
            <person name="Ravi A."/>
            <person name="Getino M."/>
            <person name="Pursley I."/>
            <person name="Horton D.L."/>
            <person name="Alikhan N.F."/>
            <person name="Baker D."/>
            <person name="Gharbi K."/>
            <person name="Hall N."/>
            <person name="Watson M."/>
            <person name="Adriaenssens E.M."/>
            <person name="Foster-Nyarko E."/>
            <person name="Jarju S."/>
            <person name="Secka A."/>
            <person name="Antonio M."/>
            <person name="Oren A."/>
            <person name="Chaudhuri R.R."/>
            <person name="La Ragione R."/>
            <person name="Hildebrand F."/>
            <person name="Pallen M.J."/>
        </authorList>
    </citation>
    <scope>NUCLEOTIDE SEQUENCE</scope>
    <source>
        <strain evidence="2">ChiHjej13B12-24818</strain>
    </source>
</reference>
<dbReference type="AlphaFoldDB" id="A0A9D2LD89"/>
<dbReference type="Proteomes" id="UP000823823">
    <property type="component" value="Unassembled WGS sequence"/>
</dbReference>
<dbReference type="EMBL" id="DWZH01000056">
    <property type="protein sequence ID" value="HJB10423.1"/>
    <property type="molecule type" value="Genomic_DNA"/>
</dbReference>
<name>A0A9D2LD89_9MICO</name>
<proteinExistence type="predicted"/>
<feature type="transmembrane region" description="Helical" evidence="1">
    <location>
        <begin position="32"/>
        <end position="51"/>
    </location>
</feature>
<reference evidence="2" key="2">
    <citation type="submission" date="2021-04" db="EMBL/GenBank/DDBJ databases">
        <authorList>
            <person name="Gilroy R."/>
        </authorList>
    </citation>
    <scope>NUCLEOTIDE SEQUENCE</scope>
    <source>
        <strain evidence="2">ChiHjej13B12-24818</strain>
    </source>
</reference>